<evidence type="ECO:0000313" key="3">
    <source>
        <dbReference type="Proteomes" id="UP000433104"/>
    </source>
</evidence>
<dbReference type="EMBL" id="WTYW01000001">
    <property type="protein sequence ID" value="MXO85514.1"/>
    <property type="molecule type" value="Genomic_DNA"/>
</dbReference>
<dbReference type="InterPro" id="IPR038765">
    <property type="entry name" value="Papain-like_cys_pep_sf"/>
</dbReference>
<dbReference type="InterPro" id="IPR011990">
    <property type="entry name" value="TPR-like_helical_dom_sf"/>
</dbReference>
<dbReference type="OrthoDB" id="98874at2"/>
<dbReference type="Pfam" id="PF12969">
    <property type="entry name" value="DUF3857"/>
    <property type="match status" value="1"/>
</dbReference>
<dbReference type="Gene3D" id="1.25.40.10">
    <property type="entry name" value="Tetratricopeptide repeat domain"/>
    <property type="match status" value="2"/>
</dbReference>
<dbReference type="AlphaFoldDB" id="A0A844ZD93"/>
<evidence type="ECO:0000313" key="2">
    <source>
        <dbReference type="EMBL" id="MXO85514.1"/>
    </source>
</evidence>
<feature type="domain" description="DUF3857" evidence="1">
    <location>
        <begin position="38"/>
        <end position="181"/>
    </location>
</feature>
<comment type="caution">
    <text evidence="2">The sequence shown here is derived from an EMBL/GenBank/DDBJ whole genome shotgun (WGS) entry which is preliminary data.</text>
</comment>
<organism evidence="2 3">
    <name type="scientific">Parapontixanthobacter aurantiacus</name>
    <dbReference type="NCBI Taxonomy" id="1463599"/>
    <lineage>
        <taxon>Bacteria</taxon>
        <taxon>Pseudomonadati</taxon>
        <taxon>Pseudomonadota</taxon>
        <taxon>Alphaproteobacteria</taxon>
        <taxon>Sphingomonadales</taxon>
        <taxon>Erythrobacteraceae</taxon>
        <taxon>Parapontixanthobacter</taxon>
    </lineage>
</organism>
<sequence length="901" mass="98915">MLYGPAPSWVEIEDITDEKAETGNPIVLYDRQIRLEEGRVTHFTDIAFALSTPQALTAFGNLQANWLPDKGDLTVNSVELIRDGKAIDLLAGGAKFDVIRREAQLESRVLSGLLTATMSVPGAQIGDIVRLSHSITLSDQAMGKEIQLREHIPFQENVIREGEIAISWPKGLAVNIEGFGSRRTVEPVLKDGFYYIWEDVPGDEMEPIPSDAPARFRIMPQLQASTFADWREVSKVMAPHFATEGLIAPGSEIADAVARIAAEHNGAKARAAAALQLVQDEISYLANGMDGGNYLPQSPEETWQSRYGDCKAKSLLLLAMLRELDVDGDIVLVQSTEGDAVSEFVPMPAAFDHMIVRAEIDGESYWLDGTNTGSRLANIEAVPRFHYALPLVAGGADLMAMTERPLQNPINQTRLMLDYSAGVDVPMLFSADVTILGPYAAFWRQIESQPDEDTKKETLSGMLAGYVGENHLTDFSISFDDAAGTARVTATGLAKSAWSEQRERMQFTPPGQVAGDLDFDSDRTKAEWRDLPLALNGPLYQTADVVVKLPKATGFALSGEQQIDETVGGYESKGTSSLDGQFFTMRQSLRSMKTELDAAELTAAKREVRSLRRAMPEIKAPADVRRSWDYRGSDRKQLAAIDDAFAKLVKAADSDDVSILWNRAEYRRSILDFAGAKEDLDTAIERSPEQYLYFARAQDKTNLGDLKGAIVDYRTAEEMERTGASYFAQLPLLAELGRTDEMADLVDDYYDLVEETHQAELFEALALDYEGKHDEAYAILTSIAADRPGDSNVLNAICWHGGTWDRVNAEVMSACDEAVTKSGYSPQNLDSRALAFYRSGEIDKALADYDAALGNGTRVAEIEYMRGVVRLANGDASGQQDVDRALAKSPNIAVIYGAWGL</sequence>
<keyword evidence="3" id="KW-1185">Reference proteome</keyword>
<proteinExistence type="predicted"/>
<dbReference type="SUPFAM" id="SSF54001">
    <property type="entry name" value="Cysteine proteinases"/>
    <property type="match status" value="1"/>
</dbReference>
<reference evidence="2 3" key="1">
    <citation type="submission" date="2019-12" db="EMBL/GenBank/DDBJ databases">
        <title>Genomic-based taxomic classification of the family Erythrobacteraceae.</title>
        <authorList>
            <person name="Xu L."/>
        </authorList>
    </citation>
    <scope>NUCLEOTIDE SEQUENCE [LARGE SCALE GENOMIC DNA]</scope>
    <source>
        <strain evidence="2 3">MCCC 1A09962</strain>
    </source>
</reference>
<dbReference type="SUPFAM" id="SSF48452">
    <property type="entry name" value="TPR-like"/>
    <property type="match status" value="1"/>
</dbReference>
<accession>A0A844ZD93</accession>
<gene>
    <name evidence="2" type="ORF">GRI38_05670</name>
</gene>
<evidence type="ECO:0000259" key="1">
    <source>
        <dbReference type="Pfam" id="PF12969"/>
    </source>
</evidence>
<dbReference type="Proteomes" id="UP000433104">
    <property type="component" value="Unassembled WGS sequence"/>
</dbReference>
<dbReference type="InterPro" id="IPR024618">
    <property type="entry name" value="DUF3857"/>
</dbReference>
<dbReference type="RefSeq" id="WP_160681913.1">
    <property type="nucleotide sequence ID" value="NZ_WTYW01000001.1"/>
</dbReference>
<protein>
    <submittedName>
        <fullName evidence="2">DUF3857 domain-containing protein</fullName>
    </submittedName>
</protein>
<name>A0A844ZD93_9SPHN</name>
<dbReference type="Gene3D" id="2.60.40.3140">
    <property type="match status" value="1"/>
</dbReference>
<dbReference type="Gene3D" id="3.10.620.30">
    <property type="match status" value="1"/>
</dbReference>